<organism evidence="3 4">
    <name type="scientific">Gonapodya prolifera (strain JEL478)</name>
    <name type="common">Monoblepharis prolifera</name>
    <dbReference type="NCBI Taxonomy" id="1344416"/>
    <lineage>
        <taxon>Eukaryota</taxon>
        <taxon>Fungi</taxon>
        <taxon>Fungi incertae sedis</taxon>
        <taxon>Chytridiomycota</taxon>
        <taxon>Chytridiomycota incertae sedis</taxon>
        <taxon>Monoblepharidomycetes</taxon>
        <taxon>Monoblepharidales</taxon>
        <taxon>Gonapodyaceae</taxon>
        <taxon>Gonapodya</taxon>
    </lineage>
</organism>
<keyword evidence="4" id="KW-1185">Reference proteome</keyword>
<name>A0A139AZ83_GONPJ</name>
<dbReference type="GO" id="GO:0008270">
    <property type="term" value="F:zinc ion binding"/>
    <property type="evidence" value="ECO:0007669"/>
    <property type="project" value="UniProtKB-KW"/>
</dbReference>
<protein>
    <recommendedName>
        <fullName evidence="2">C2H2-type domain-containing protein</fullName>
    </recommendedName>
</protein>
<sequence>RASNWKDHMKTHDKNRERLKCPFCPSQFLRMGDYRRHYNIHLGKSELACRSCNKLFSR</sequence>
<reference evidence="3 4" key="1">
    <citation type="journal article" date="2015" name="Genome Biol. Evol.">
        <title>Phylogenomic analyses indicate that early fungi evolved digesting cell walls of algal ancestors of land plants.</title>
        <authorList>
            <person name="Chang Y."/>
            <person name="Wang S."/>
            <person name="Sekimoto S."/>
            <person name="Aerts A.L."/>
            <person name="Choi C."/>
            <person name="Clum A."/>
            <person name="LaButti K.M."/>
            <person name="Lindquist E.A."/>
            <person name="Yee Ngan C."/>
            <person name="Ohm R.A."/>
            <person name="Salamov A.A."/>
            <person name="Grigoriev I.V."/>
            <person name="Spatafora J.W."/>
            <person name="Berbee M.L."/>
        </authorList>
    </citation>
    <scope>NUCLEOTIDE SEQUENCE [LARGE SCALE GENOMIC DNA]</scope>
    <source>
        <strain evidence="3 4">JEL478</strain>
    </source>
</reference>
<dbReference type="PROSITE" id="PS00028">
    <property type="entry name" value="ZINC_FINGER_C2H2_1"/>
    <property type="match status" value="1"/>
</dbReference>
<dbReference type="SUPFAM" id="SSF57667">
    <property type="entry name" value="beta-beta-alpha zinc fingers"/>
    <property type="match status" value="1"/>
</dbReference>
<dbReference type="PROSITE" id="PS50157">
    <property type="entry name" value="ZINC_FINGER_C2H2_2"/>
    <property type="match status" value="1"/>
</dbReference>
<feature type="non-terminal residue" evidence="3">
    <location>
        <position position="1"/>
    </location>
</feature>
<dbReference type="STRING" id="1344416.A0A139AZ83"/>
<feature type="non-terminal residue" evidence="3">
    <location>
        <position position="58"/>
    </location>
</feature>
<evidence type="ECO:0000313" key="4">
    <source>
        <dbReference type="Proteomes" id="UP000070544"/>
    </source>
</evidence>
<feature type="domain" description="C2H2-type" evidence="2">
    <location>
        <begin position="19"/>
        <end position="46"/>
    </location>
</feature>
<evidence type="ECO:0000313" key="3">
    <source>
        <dbReference type="EMBL" id="KXS22041.1"/>
    </source>
</evidence>
<proteinExistence type="predicted"/>
<dbReference type="AlphaFoldDB" id="A0A139AZ83"/>
<gene>
    <name evidence="3" type="ORF">M427DRAFT_87395</name>
</gene>
<evidence type="ECO:0000259" key="2">
    <source>
        <dbReference type="PROSITE" id="PS50157"/>
    </source>
</evidence>
<dbReference type="OrthoDB" id="9947289at2759"/>
<dbReference type="EMBL" id="KQ965731">
    <property type="protein sequence ID" value="KXS22041.1"/>
    <property type="molecule type" value="Genomic_DNA"/>
</dbReference>
<dbReference type="InterPro" id="IPR036236">
    <property type="entry name" value="Znf_C2H2_sf"/>
</dbReference>
<keyword evidence="1" id="KW-0863">Zinc-finger</keyword>
<keyword evidence="1" id="KW-0479">Metal-binding</keyword>
<dbReference type="Gene3D" id="3.30.160.60">
    <property type="entry name" value="Classic Zinc Finger"/>
    <property type="match status" value="1"/>
</dbReference>
<accession>A0A139AZ83</accession>
<evidence type="ECO:0000256" key="1">
    <source>
        <dbReference type="PROSITE-ProRule" id="PRU00042"/>
    </source>
</evidence>
<dbReference type="InterPro" id="IPR013087">
    <property type="entry name" value="Znf_C2H2_type"/>
</dbReference>
<dbReference type="Proteomes" id="UP000070544">
    <property type="component" value="Unassembled WGS sequence"/>
</dbReference>
<keyword evidence="1" id="KW-0862">Zinc</keyword>